<dbReference type="EMBL" id="JAVRHZ010000010">
    <property type="protein sequence ID" value="MDT0556954.1"/>
    <property type="molecule type" value="Genomic_DNA"/>
</dbReference>
<keyword evidence="2" id="KW-1003">Cell membrane</keyword>
<accession>A0ABU2YFJ1</accession>
<keyword evidence="4 6" id="KW-1133">Transmembrane helix</keyword>
<evidence type="ECO:0000256" key="6">
    <source>
        <dbReference type="SAM" id="Phobius"/>
    </source>
</evidence>
<gene>
    <name evidence="7" type="ORF">RM538_13140</name>
</gene>
<evidence type="ECO:0000256" key="3">
    <source>
        <dbReference type="ARBA" id="ARBA00022692"/>
    </source>
</evidence>
<feature type="transmembrane region" description="Helical" evidence="6">
    <location>
        <begin position="40"/>
        <end position="60"/>
    </location>
</feature>
<sequence>MVVLYFLVGLLAALIAAAPPGASNIAVINTTIKTSISKGLNIAYGAGFGEVFLAFFALQFSMTFSSFFGMNPWVEVIFISLFLLAGIYFIFKNHITFGYKNPKPLKKRTGSFLTGFLLAFLNPPVLIFWLLAFSVIHKYVIMVSENSSILTLALLFTGIYIGKVLVLYFYGKWGNTISKKEKCDTTKLYRIIGIALVTLSIIQGVNFVVS</sequence>
<protein>
    <submittedName>
        <fullName evidence="7">LysE family transporter</fullName>
    </submittedName>
</protein>
<feature type="transmembrane region" description="Helical" evidence="6">
    <location>
        <begin position="6"/>
        <end position="28"/>
    </location>
</feature>
<proteinExistence type="predicted"/>
<keyword evidence="8" id="KW-1185">Reference proteome</keyword>
<dbReference type="Proteomes" id="UP001254488">
    <property type="component" value="Unassembled WGS sequence"/>
</dbReference>
<dbReference type="InterPro" id="IPR001123">
    <property type="entry name" value="LeuE-type"/>
</dbReference>
<evidence type="ECO:0000256" key="2">
    <source>
        <dbReference type="ARBA" id="ARBA00022475"/>
    </source>
</evidence>
<feature type="transmembrane region" description="Helical" evidence="6">
    <location>
        <begin position="72"/>
        <end position="91"/>
    </location>
</feature>
<comment type="subcellular location">
    <subcellularLocation>
        <location evidence="1">Cell membrane</location>
        <topology evidence="1">Multi-pass membrane protein</topology>
    </subcellularLocation>
</comment>
<evidence type="ECO:0000256" key="4">
    <source>
        <dbReference type="ARBA" id="ARBA00022989"/>
    </source>
</evidence>
<keyword evidence="5 6" id="KW-0472">Membrane</keyword>
<feature type="transmembrane region" description="Helical" evidence="6">
    <location>
        <begin position="112"/>
        <end position="136"/>
    </location>
</feature>
<dbReference type="Pfam" id="PF01810">
    <property type="entry name" value="LysE"/>
    <property type="match status" value="1"/>
</dbReference>
<feature type="transmembrane region" description="Helical" evidence="6">
    <location>
        <begin position="148"/>
        <end position="170"/>
    </location>
</feature>
<name>A0ABU2YFJ1_9FLAO</name>
<reference evidence="7 8" key="1">
    <citation type="submission" date="2023-09" db="EMBL/GenBank/DDBJ databases">
        <authorList>
            <person name="Rey-Velasco X."/>
        </authorList>
    </citation>
    <scope>NUCLEOTIDE SEQUENCE [LARGE SCALE GENOMIC DNA]</scope>
    <source>
        <strain evidence="7 8">W242</strain>
    </source>
</reference>
<feature type="transmembrane region" description="Helical" evidence="6">
    <location>
        <begin position="191"/>
        <end position="209"/>
    </location>
</feature>
<organism evidence="7 8">
    <name type="scientific">Patiriisocius hiemis</name>
    <dbReference type="NCBI Taxonomy" id="3075604"/>
    <lineage>
        <taxon>Bacteria</taxon>
        <taxon>Pseudomonadati</taxon>
        <taxon>Bacteroidota</taxon>
        <taxon>Flavobacteriia</taxon>
        <taxon>Flavobacteriales</taxon>
        <taxon>Flavobacteriaceae</taxon>
        <taxon>Patiriisocius</taxon>
    </lineage>
</organism>
<evidence type="ECO:0000256" key="5">
    <source>
        <dbReference type="ARBA" id="ARBA00023136"/>
    </source>
</evidence>
<evidence type="ECO:0000313" key="7">
    <source>
        <dbReference type="EMBL" id="MDT0556954.1"/>
    </source>
</evidence>
<keyword evidence="3 6" id="KW-0812">Transmembrane</keyword>
<evidence type="ECO:0000256" key="1">
    <source>
        <dbReference type="ARBA" id="ARBA00004651"/>
    </source>
</evidence>
<comment type="caution">
    <text evidence="7">The sequence shown here is derived from an EMBL/GenBank/DDBJ whole genome shotgun (WGS) entry which is preliminary data.</text>
</comment>
<evidence type="ECO:0000313" key="8">
    <source>
        <dbReference type="Proteomes" id="UP001254488"/>
    </source>
</evidence>
<dbReference type="RefSeq" id="WP_311333899.1">
    <property type="nucleotide sequence ID" value="NZ_JAVRHZ010000010.1"/>
</dbReference>